<accession>A0A1G5BD98</accession>
<dbReference type="RefSeq" id="WP_074461420.1">
    <property type="nucleotide sequence ID" value="NZ_FMUR01000004.1"/>
</dbReference>
<dbReference type="EMBL" id="FMUR01000004">
    <property type="protein sequence ID" value="SCX88125.1"/>
    <property type="molecule type" value="Genomic_DNA"/>
</dbReference>
<dbReference type="Proteomes" id="UP000183047">
    <property type="component" value="Unassembled WGS sequence"/>
</dbReference>
<reference evidence="2" key="1">
    <citation type="submission" date="2016-10" db="EMBL/GenBank/DDBJ databases">
        <authorList>
            <person name="Varghese N."/>
            <person name="Submissions S."/>
        </authorList>
    </citation>
    <scope>NUCLEOTIDE SEQUENCE [LARGE SCALE GENOMIC DNA]</scope>
    <source>
        <strain evidence="2">XBD2006</strain>
    </source>
</reference>
<keyword evidence="2" id="KW-1185">Reference proteome</keyword>
<gene>
    <name evidence="1" type="ORF">SAMN02910451_00667</name>
</gene>
<proteinExistence type="predicted"/>
<evidence type="ECO:0000313" key="1">
    <source>
        <dbReference type="EMBL" id="SCX88125.1"/>
    </source>
</evidence>
<sequence length="166" mass="19359">MANFEYFKKDITITGKYADYVDALWTQNQIQQSYFKRLVDLCTIAPVIGLRAKHKVKASSEGENKRTVQLQQIMTRREDLITILQMIILMDESDGLTIEQRVDRAFRGPENETDYQKDMELFTQYLLGGIEILYDELFKRSLSMDDEYSDLKVGNIIALLNKPFDL</sequence>
<evidence type="ECO:0000313" key="2">
    <source>
        <dbReference type="Proteomes" id="UP000183047"/>
    </source>
</evidence>
<dbReference type="AlphaFoldDB" id="A0A1G5BD98"/>
<name>A0A1G5BD98_9FIRM</name>
<protein>
    <submittedName>
        <fullName evidence="1">Uncharacterized protein</fullName>
    </submittedName>
</protein>
<dbReference type="OrthoDB" id="1957719at2"/>
<organism evidence="1 2">
    <name type="scientific">Butyrivibrio hungatei</name>
    <dbReference type="NCBI Taxonomy" id="185008"/>
    <lineage>
        <taxon>Bacteria</taxon>
        <taxon>Bacillati</taxon>
        <taxon>Bacillota</taxon>
        <taxon>Clostridia</taxon>
        <taxon>Lachnospirales</taxon>
        <taxon>Lachnospiraceae</taxon>
        <taxon>Butyrivibrio</taxon>
    </lineage>
</organism>